<feature type="domain" description="GntR C-terminal" evidence="4">
    <location>
        <begin position="97"/>
        <end position="222"/>
    </location>
</feature>
<sequence length="238" mass="26723">MTARGHAMEQEQEQAARYGAFERAQDRAAYEGLRDLVLARAGRTVEAIDLHAIGEELDVETRCLEHALVRLHAESLVIRDEWGTYRASPLTVELADGLFDARTAIEIGVIDSRIDEIALAELAVLEDFARQLASIVKEPLPDLARFLATSHDYHTHLVGLAHSQPLTEAYLRLGISKLWRASIADLDWWNLFDVQHHTALTAALRERDRKRAKALVYEHHLQVKTLVRDVIRAGGGSL</sequence>
<dbReference type="OrthoDB" id="3503791at2"/>
<keyword evidence="2" id="KW-0238">DNA-binding</keyword>
<dbReference type="SUPFAM" id="SSF48008">
    <property type="entry name" value="GntR ligand-binding domain-like"/>
    <property type="match status" value="1"/>
</dbReference>
<organism evidence="5 6">
    <name type="scientific">Agromyces albus</name>
    <dbReference type="NCBI Taxonomy" id="205332"/>
    <lineage>
        <taxon>Bacteria</taxon>
        <taxon>Bacillati</taxon>
        <taxon>Actinomycetota</taxon>
        <taxon>Actinomycetes</taxon>
        <taxon>Micrococcales</taxon>
        <taxon>Microbacteriaceae</taxon>
        <taxon>Agromyces</taxon>
    </lineage>
</organism>
<keyword evidence="6" id="KW-1185">Reference proteome</keyword>
<dbReference type="SMART" id="SM00895">
    <property type="entry name" value="FCD"/>
    <property type="match status" value="1"/>
</dbReference>
<evidence type="ECO:0000259" key="4">
    <source>
        <dbReference type="SMART" id="SM00895"/>
    </source>
</evidence>
<dbReference type="EMBL" id="SDPN01000003">
    <property type="protein sequence ID" value="RXZ72733.1"/>
    <property type="molecule type" value="Genomic_DNA"/>
</dbReference>
<gene>
    <name evidence="5" type="ORF">ESP51_02725</name>
</gene>
<evidence type="ECO:0000256" key="2">
    <source>
        <dbReference type="ARBA" id="ARBA00023125"/>
    </source>
</evidence>
<dbReference type="InterPro" id="IPR008920">
    <property type="entry name" value="TF_FadR/GntR_C"/>
</dbReference>
<reference evidence="5 6" key="1">
    <citation type="submission" date="2019-01" db="EMBL/GenBank/DDBJ databases">
        <title>Agromyces.</title>
        <authorList>
            <person name="Li J."/>
        </authorList>
    </citation>
    <scope>NUCLEOTIDE SEQUENCE [LARGE SCALE GENOMIC DNA]</scope>
    <source>
        <strain evidence="5 6">DSM 15934</strain>
    </source>
</reference>
<evidence type="ECO:0000256" key="1">
    <source>
        <dbReference type="ARBA" id="ARBA00023015"/>
    </source>
</evidence>
<keyword evidence="3" id="KW-0804">Transcription</keyword>
<evidence type="ECO:0000313" key="5">
    <source>
        <dbReference type="EMBL" id="RXZ72733.1"/>
    </source>
</evidence>
<keyword evidence="1" id="KW-0805">Transcription regulation</keyword>
<protein>
    <submittedName>
        <fullName evidence="5">GntR family transcriptional regulator</fullName>
    </submittedName>
</protein>
<dbReference type="InterPro" id="IPR011711">
    <property type="entry name" value="GntR_C"/>
</dbReference>
<comment type="caution">
    <text evidence="5">The sequence shown here is derived from an EMBL/GenBank/DDBJ whole genome shotgun (WGS) entry which is preliminary data.</text>
</comment>
<dbReference type="GO" id="GO:0003677">
    <property type="term" value="F:DNA binding"/>
    <property type="evidence" value="ECO:0007669"/>
    <property type="project" value="UniProtKB-KW"/>
</dbReference>
<proteinExistence type="predicted"/>
<dbReference type="Gene3D" id="1.20.120.530">
    <property type="entry name" value="GntR ligand-binding domain-like"/>
    <property type="match status" value="1"/>
</dbReference>
<name>A0A4Q2L820_9MICO</name>
<evidence type="ECO:0000313" key="6">
    <source>
        <dbReference type="Proteomes" id="UP000293865"/>
    </source>
</evidence>
<dbReference type="Pfam" id="PF07729">
    <property type="entry name" value="FCD"/>
    <property type="match status" value="1"/>
</dbReference>
<accession>A0A4Q2L820</accession>
<evidence type="ECO:0000256" key="3">
    <source>
        <dbReference type="ARBA" id="ARBA00023163"/>
    </source>
</evidence>
<dbReference type="Proteomes" id="UP000293865">
    <property type="component" value="Unassembled WGS sequence"/>
</dbReference>
<dbReference type="AlphaFoldDB" id="A0A4Q2L820"/>